<dbReference type="UniPathway" id="UPA00219"/>
<dbReference type="Gene3D" id="3.90.190.20">
    <property type="entry name" value="Mur ligase, C-terminal domain"/>
    <property type="match status" value="1"/>
</dbReference>
<comment type="catalytic activity">
    <reaction evidence="19 20">
        <text>UDP-N-acetyl-alpha-D-muramate + NADP(+) = UDP-N-acetyl-3-O-(1-carboxyvinyl)-alpha-D-glucosamine + NADPH + H(+)</text>
        <dbReference type="Rhea" id="RHEA:12248"/>
        <dbReference type="ChEBI" id="CHEBI:15378"/>
        <dbReference type="ChEBI" id="CHEBI:57783"/>
        <dbReference type="ChEBI" id="CHEBI:58349"/>
        <dbReference type="ChEBI" id="CHEBI:68483"/>
        <dbReference type="ChEBI" id="CHEBI:70757"/>
        <dbReference type="EC" id="1.3.1.98"/>
    </reaction>
</comment>
<keyword evidence="6" id="KW-0436">Ligase</keyword>
<evidence type="ECO:0000256" key="15">
    <source>
        <dbReference type="ARBA" id="ARBA00023002"/>
    </source>
</evidence>
<sequence>MLNQSENIFFLGIKGVAMANLAVILKKMGKNVTGCDIEEEFITDKLLKDNKISWTVGFDFKKLLKKTDLIVYSAAHGGTNNPLVVQAIKNKVNIISQAQLLGELMDQFKTKIAVCGCHGKTTTSSLLVYALNKLKQYPSYLVGVPFFTGHQGGNFQEKKYFVVEADEYGVNPPVDKTPKFHLLNPNYIIATNIDFDHPDVYKDIEETKKAFKKFFSDKKIIANINDPNLLRCIDTSKSIAYGESEKANYQIINCKITEDESTFEIKNVGEFKISLFGKHNVSNATAVIVQLLELGFKADEIAKSLVGFTGAERRFELVYKNNDIYLFDDYAHHPAEIAATINAAKARFKDRRIIVIFQPHTYSRTQNLLKEFGESLSLADISLVLPIFASARENASNFNVSSKDIVAKIKDTLKEDSLNKDCLYFESDDQLINQLDRILKEGDVVFTMGAGDVYKLRKQIIKTIDQKSKIKDQKENELLINYKIEKNKDLTFFNTLRTKTTSEYFLEAKTREDLIKGKKFALENKLDLFILAGGSNLAIVQDKINGLVIKNNYKELKIVGKTNKDVLLSISSGYPVSILVNETVNKGYQGFEYHKGLPGTVGGAIYMNSKWTKPISYFGDSLVTSYLVTELGEVKQVDRDYFKFDYDYSILQKTKEILLEAVFKLKKVDPAILKEKSDRAFEYRKKTQPMGTKTSGCFFKNVDGKSVGQMIDKVGLKGFSVGDFFISPVHANFIINRGNGQAKDLIKLVKIIKERVKEKFRVELEEEVIIV</sequence>
<dbReference type="SUPFAM" id="SSF51984">
    <property type="entry name" value="MurCD N-terminal domain"/>
    <property type="match status" value="1"/>
</dbReference>
<keyword evidence="14 20" id="KW-0573">Peptidoglycan synthesis</keyword>
<evidence type="ECO:0000256" key="20">
    <source>
        <dbReference type="HAMAP-Rule" id="MF_00037"/>
    </source>
</evidence>
<keyword evidence="8 20" id="KW-0285">Flavoprotein</keyword>
<evidence type="ECO:0000256" key="18">
    <source>
        <dbReference type="ARBA" id="ARBA00047833"/>
    </source>
</evidence>
<dbReference type="Pfam" id="PF01225">
    <property type="entry name" value="Mur_ligase"/>
    <property type="match status" value="1"/>
</dbReference>
<dbReference type="PANTHER" id="PTHR43445:SF3">
    <property type="entry name" value="UDP-N-ACETYLMURAMATE--L-ALANINE LIGASE"/>
    <property type="match status" value="1"/>
</dbReference>
<evidence type="ECO:0000256" key="5">
    <source>
        <dbReference type="ARBA" id="ARBA00022490"/>
    </source>
</evidence>
<dbReference type="PANTHER" id="PTHR43445">
    <property type="entry name" value="UDP-N-ACETYLMURAMATE--L-ALANINE LIGASE-RELATED"/>
    <property type="match status" value="1"/>
</dbReference>
<comment type="pathway">
    <text evidence="4 20">Cell wall biogenesis; peptidoglycan biosynthesis.</text>
</comment>
<dbReference type="Pfam" id="PF02873">
    <property type="entry name" value="MurB_C"/>
    <property type="match status" value="1"/>
</dbReference>
<dbReference type="InterPro" id="IPR000713">
    <property type="entry name" value="Mur_ligase_N"/>
</dbReference>
<keyword evidence="5 20" id="KW-0963">Cytoplasm</keyword>
<comment type="caution">
    <text evidence="22">The sequence shown here is derived from an EMBL/GenBank/DDBJ whole genome shotgun (WGS) entry which is preliminary data.</text>
</comment>
<keyword evidence="12 20" id="KW-0521">NADP</keyword>
<evidence type="ECO:0000256" key="7">
    <source>
        <dbReference type="ARBA" id="ARBA00022618"/>
    </source>
</evidence>
<dbReference type="InterPro" id="IPR004101">
    <property type="entry name" value="Mur_ligase_C"/>
</dbReference>
<dbReference type="HAMAP" id="MF_00037">
    <property type="entry name" value="MurB"/>
    <property type="match status" value="1"/>
</dbReference>
<dbReference type="GO" id="GO:0008360">
    <property type="term" value="P:regulation of cell shape"/>
    <property type="evidence" value="ECO:0007669"/>
    <property type="project" value="UniProtKB-KW"/>
</dbReference>
<evidence type="ECO:0000256" key="9">
    <source>
        <dbReference type="ARBA" id="ARBA00022741"/>
    </source>
</evidence>
<dbReference type="EC" id="1.3.1.98" evidence="20"/>
<keyword evidence="10 20" id="KW-0274">FAD</keyword>
<keyword evidence="13 20" id="KW-0133">Cell shape</keyword>
<dbReference type="AlphaFoldDB" id="A0A2H0C0Y0"/>
<dbReference type="Pfam" id="PF02875">
    <property type="entry name" value="Mur_ligase_C"/>
    <property type="match status" value="1"/>
</dbReference>
<dbReference type="InterPro" id="IPR036318">
    <property type="entry name" value="FAD-bd_PCMH-like_sf"/>
</dbReference>
<dbReference type="Gene3D" id="3.40.50.720">
    <property type="entry name" value="NAD(P)-binding Rossmann-like Domain"/>
    <property type="match status" value="1"/>
</dbReference>
<dbReference type="GO" id="GO:0009252">
    <property type="term" value="P:peptidoglycan biosynthetic process"/>
    <property type="evidence" value="ECO:0007669"/>
    <property type="project" value="UniProtKB-UniRule"/>
</dbReference>
<keyword evidence="11" id="KW-0067">ATP-binding</keyword>
<dbReference type="EMBL" id="PCTC01000055">
    <property type="protein sequence ID" value="PIP63419.1"/>
    <property type="molecule type" value="Genomic_DNA"/>
</dbReference>
<evidence type="ECO:0000256" key="4">
    <source>
        <dbReference type="ARBA" id="ARBA00004752"/>
    </source>
</evidence>
<evidence type="ECO:0000256" key="2">
    <source>
        <dbReference type="ARBA" id="ARBA00003921"/>
    </source>
</evidence>
<gene>
    <name evidence="20" type="primary">murB</name>
    <name evidence="22" type="ORF">COW97_02545</name>
</gene>
<evidence type="ECO:0000256" key="17">
    <source>
        <dbReference type="ARBA" id="ARBA00023316"/>
    </source>
</evidence>
<name>A0A2H0C0Y0_9BACT</name>
<dbReference type="Proteomes" id="UP000229699">
    <property type="component" value="Unassembled WGS sequence"/>
</dbReference>
<dbReference type="GO" id="GO:0005737">
    <property type="term" value="C:cytoplasm"/>
    <property type="evidence" value="ECO:0007669"/>
    <property type="project" value="UniProtKB-SubCell"/>
</dbReference>
<dbReference type="Pfam" id="PF01565">
    <property type="entry name" value="FAD_binding_4"/>
    <property type="match status" value="1"/>
</dbReference>
<dbReference type="SUPFAM" id="SSF53623">
    <property type="entry name" value="MurD-like peptide ligases, catalytic domain"/>
    <property type="match status" value="1"/>
</dbReference>
<comment type="similarity">
    <text evidence="20">Belongs to the MurB family.</text>
</comment>
<dbReference type="InterPro" id="IPR016166">
    <property type="entry name" value="FAD-bd_PCMH"/>
</dbReference>
<dbReference type="GO" id="GO:0071949">
    <property type="term" value="F:FAD binding"/>
    <property type="evidence" value="ECO:0007669"/>
    <property type="project" value="InterPro"/>
</dbReference>
<keyword evidence="7 20" id="KW-0132">Cell division</keyword>
<feature type="active site" evidence="20">
    <location>
        <position position="767"/>
    </location>
</feature>
<evidence type="ECO:0000256" key="16">
    <source>
        <dbReference type="ARBA" id="ARBA00023306"/>
    </source>
</evidence>
<evidence type="ECO:0000313" key="23">
    <source>
        <dbReference type="Proteomes" id="UP000229699"/>
    </source>
</evidence>
<evidence type="ECO:0000256" key="6">
    <source>
        <dbReference type="ARBA" id="ARBA00022598"/>
    </source>
</evidence>
<evidence type="ECO:0000259" key="21">
    <source>
        <dbReference type="PROSITE" id="PS51387"/>
    </source>
</evidence>
<comment type="function">
    <text evidence="2 20">Cell wall formation.</text>
</comment>
<evidence type="ECO:0000256" key="8">
    <source>
        <dbReference type="ARBA" id="ARBA00022630"/>
    </source>
</evidence>
<dbReference type="InterPro" id="IPR003170">
    <property type="entry name" value="MurB"/>
</dbReference>
<dbReference type="InterPro" id="IPR036565">
    <property type="entry name" value="Mur-like_cat_sf"/>
</dbReference>
<comment type="caution">
    <text evidence="20">Lacks conserved residue(s) required for the propagation of feature annotation.</text>
</comment>
<dbReference type="SUPFAM" id="SSF56194">
    <property type="entry name" value="Uridine diphospho-N-Acetylenolpyruvylglucosamine reductase, MurB, C-terminal domain"/>
    <property type="match status" value="1"/>
</dbReference>
<evidence type="ECO:0000256" key="3">
    <source>
        <dbReference type="ARBA" id="ARBA00004496"/>
    </source>
</evidence>
<dbReference type="InterPro" id="IPR050061">
    <property type="entry name" value="MurCDEF_pg_biosynth"/>
</dbReference>
<evidence type="ECO:0000313" key="22">
    <source>
        <dbReference type="EMBL" id="PIP63419.1"/>
    </source>
</evidence>
<proteinExistence type="inferred from homology"/>
<dbReference type="NCBIfam" id="TIGR01082">
    <property type="entry name" value="murC"/>
    <property type="match status" value="1"/>
</dbReference>
<dbReference type="GO" id="GO:0051301">
    <property type="term" value="P:cell division"/>
    <property type="evidence" value="ECO:0007669"/>
    <property type="project" value="UniProtKB-KW"/>
</dbReference>
<organism evidence="22 23">
    <name type="scientific">Candidatus Roizmanbacteria bacterium CG22_combo_CG10-13_8_21_14_all_34_12</name>
    <dbReference type="NCBI Taxonomy" id="1974860"/>
    <lineage>
        <taxon>Bacteria</taxon>
        <taxon>Candidatus Roizmaniibacteriota</taxon>
    </lineage>
</organism>
<keyword evidence="17 20" id="KW-0961">Cell wall biogenesis/degradation</keyword>
<dbReference type="GO" id="GO:0008762">
    <property type="term" value="F:UDP-N-acetylmuramate dehydrogenase activity"/>
    <property type="evidence" value="ECO:0007669"/>
    <property type="project" value="UniProtKB-UniRule"/>
</dbReference>
<evidence type="ECO:0000256" key="1">
    <source>
        <dbReference type="ARBA" id="ARBA00001974"/>
    </source>
</evidence>
<evidence type="ECO:0000256" key="10">
    <source>
        <dbReference type="ARBA" id="ARBA00022827"/>
    </source>
</evidence>
<feature type="active site" description="Proton donor" evidence="20">
    <location>
        <position position="697"/>
    </location>
</feature>
<dbReference type="InterPro" id="IPR016169">
    <property type="entry name" value="FAD-bd_PCMH_sub2"/>
</dbReference>
<protein>
    <recommendedName>
        <fullName evidence="20">UDP-N-acetylenolpyruvoylglucosamine reductase</fullName>
        <ecNumber evidence="20">1.3.1.98</ecNumber>
    </recommendedName>
    <alternativeName>
        <fullName evidence="20">UDP-N-acetylmuramate dehydrogenase</fullName>
    </alternativeName>
</protein>
<dbReference type="GO" id="GO:0071555">
    <property type="term" value="P:cell wall organization"/>
    <property type="evidence" value="ECO:0007669"/>
    <property type="project" value="UniProtKB-KW"/>
</dbReference>
<dbReference type="GO" id="GO:0008763">
    <property type="term" value="F:UDP-N-acetylmuramate-L-alanine ligase activity"/>
    <property type="evidence" value="ECO:0007669"/>
    <property type="project" value="UniProtKB-UniRule"/>
</dbReference>
<comment type="catalytic activity">
    <reaction evidence="18">
        <text>UDP-N-acetyl-alpha-D-muramate + L-alanine + ATP = UDP-N-acetyl-alpha-D-muramoyl-L-alanine + ADP + phosphate + H(+)</text>
        <dbReference type="Rhea" id="RHEA:23372"/>
        <dbReference type="ChEBI" id="CHEBI:15378"/>
        <dbReference type="ChEBI" id="CHEBI:30616"/>
        <dbReference type="ChEBI" id="CHEBI:43474"/>
        <dbReference type="ChEBI" id="CHEBI:57972"/>
        <dbReference type="ChEBI" id="CHEBI:70757"/>
        <dbReference type="ChEBI" id="CHEBI:83898"/>
        <dbReference type="ChEBI" id="CHEBI:456216"/>
        <dbReference type="EC" id="6.3.2.8"/>
    </reaction>
</comment>
<accession>A0A2H0C0Y0</accession>
<dbReference type="InterPro" id="IPR036615">
    <property type="entry name" value="Mur_ligase_C_dom_sf"/>
</dbReference>
<feature type="domain" description="FAD-binding PCMH-type" evidence="21">
    <location>
        <begin position="497"/>
        <end position="668"/>
    </location>
</feature>
<dbReference type="InterPro" id="IPR036635">
    <property type="entry name" value="MurB_C_sf"/>
</dbReference>
<dbReference type="Pfam" id="PF08245">
    <property type="entry name" value="Mur_ligase_M"/>
    <property type="match status" value="1"/>
</dbReference>
<keyword evidence="16 20" id="KW-0131">Cell cycle</keyword>
<evidence type="ECO:0000256" key="12">
    <source>
        <dbReference type="ARBA" id="ARBA00022857"/>
    </source>
</evidence>
<dbReference type="PROSITE" id="PS51387">
    <property type="entry name" value="FAD_PCMH"/>
    <property type="match status" value="1"/>
</dbReference>
<keyword evidence="9" id="KW-0547">Nucleotide-binding</keyword>
<dbReference type="NCBIfam" id="TIGR00179">
    <property type="entry name" value="murB"/>
    <property type="match status" value="1"/>
</dbReference>
<dbReference type="InterPro" id="IPR011601">
    <property type="entry name" value="MurB_C"/>
</dbReference>
<dbReference type="SUPFAM" id="SSF56176">
    <property type="entry name" value="FAD-binding/transporter-associated domain-like"/>
    <property type="match status" value="1"/>
</dbReference>
<dbReference type="InterPro" id="IPR016167">
    <property type="entry name" value="FAD-bd_PCMH_sub1"/>
</dbReference>
<dbReference type="Gene3D" id="3.30.43.10">
    <property type="entry name" value="Uridine Diphospho-n-acetylenolpyruvylglucosamine Reductase, domain 2"/>
    <property type="match status" value="1"/>
</dbReference>
<evidence type="ECO:0000256" key="19">
    <source>
        <dbReference type="ARBA" id="ARBA00048914"/>
    </source>
</evidence>
<comment type="cofactor">
    <cofactor evidence="1 20">
        <name>FAD</name>
        <dbReference type="ChEBI" id="CHEBI:57692"/>
    </cofactor>
</comment>
<keyword evidence="15 20" id="KW-0560">Oxidoreductase</keyword>
<evidence type="ECO:0000256" key="13">
    <source>
        <dbReference type="ARBA" id="ARBA00022960"/>
    </source>
</evidence>
<dbReference type="Gene3D" id="3.40.1190.10">
    <property type="entry name" value="Mur-like, catalytic domain"/>
    <property type="match status" value="1"/>
</dbReference>
<dbReference type="Gene3D" id="3.30.465.10">
    <property type="match status" value="1"/>
</dbReference>
<dbReference type="InterPro" id="IPR006094">
    <property type="entry name" value="Oxid_FAD_bind_N"/>
</dbReference>
<dbReference type="SUPFAM" id="SSF53244">
    <property type="entry name" value="MurD-like peptide ligases, peptide-binding domain"/>
    <property type="match status" value="1"/>
</dbReference>
<evidence type="ECO:0000256" key="11">
    <source>
        <dbReference type="ARBA" id="ARBA00022840"/>
    </source>
</evidence>
<dbReference type="InterPro" id="IPR013221">
    <property type="entry name" value="Mur_ligase_cen"/>
</dbReference>
<comment type="subcellular location">
    <subcellularLocation>
        <location evidence="3 20">Cytoplasm</location>
    </subcellularLocation>
</comment>
<dbReference type="InterPro" id="IPR005758">
    <property type="entry name" value="UDP-N-AcMur_Ala_ligase_MurC"/>
</dbReference>
<dbReference type="GO" id="GO:0005524">
    <property type="term" value="F:ATP binding"/>
    <property type="evidence" value="ECO:0007669"/>
    <property type="project" value="UniProtKB-KW"/>
</dbReference>
<evidence type="ECO:0000256" key="14">
    <source>
        <dbReference type="ARBA" id="ARBA00022984"/>
    </source>
</evidence>
<dbReference type="Gene3D" id="3.90.78.10">
    <property type="entry name" value="UDP-N-acetylenolpyruvoylglucosamine reductase, C-terminal domain"/>
    <property type="match status" value="1"/>
</dbReference>
<reference evidence="22 23" key="1">
    <citation type="submission" date="2017-09" db="EMBL/GenBank/DDBJ databases">
        <title>Depth-based differentiation of microbial function through sediment-hosted aquifers and enrichment of novel symbionts in the deep terrestrial subsurface.</title>
        <authorList>
            <person name="Probst A.J."/>
            <person name="Ladd B."/>
            <person name="Jarett J.K."/>
            <person name="Geller-Mcgrath D.E."/>
            <person name="Sieber C.M."/>
            <person name="Emerson J.B."/>
            <person name="Anantharaman K."/>
            <person name="Thomas B.C."/>
            <person name="Malmstrom R."/>
            <person name="Stieglmeier M."/>
            <person name="Klingl A."/>
            <person name="Woyke T."/>
            <person name="Ryan C.M."/>
            <person name="Banfield J.F."/>
        </authorList>
    </citation>
    <scope>NUCLEOTIDE SEQUENCE [LARGE SCALE GENOMIC DNA]</scope>
    <source>
        <strain evidence="22">CG22_combo_CG10-13_8_21_14_all_34_12</strain>
    </source>
</reference>